<dbReference type="EMBL" id="QJKJ01018446">
    <property type="protein sequence ID" value="RDX57622.1"/>
    <property type="molecule type" value="Genomic_DNA"/>
</dbReference>
<keyword evidence="3" id="KW-1185">Reference proteome</keyword>
<evidence type="ECO:0000313" key="2">
    <source>
        <dbReference type="EMBL" id="RDX57622.1"/>
    </source>
</evidence>
<comment type="caution">
    <text evidence="2">The sequence shown here is derived from an EMBL/GenBank/DDBJ whole genome shotgun (WGS) entry which is preliminary data.</text>
</comment>
<proteinExistence type="predicted"/>
<name>A0A371DYJ4_MUCPR</name>
<dbReference type="AlphaFoldDB" id="A0A371DYJ4"/>
<evidence type="ECO:0000313" key="3">
    <source>
        <dbReference type="Proteomes" id="UP000257109"/>
    </source>
</evidence>
<dbReference type="InterPro" id="IPR043128">
    <property type="entry name" value="Rev_trsase/Diguanyl_cyclase"/>
</dbReference>
<sequence length="81" mass="9709">MDWVFKGSLGRNIEVKKKKHYKALKDMFETLKKYKLKLNHKKCLFGGTNKEVLRFYTDQERDRGESRKVQSHYGNIEPNKC</sequence>
<dbReference type="Proteomes" id="UP000257109">
    <property type="component" value="Unassembled WGS sequence"/>
</dbReference>
<organism evidence="2 3">
    <name type="scientific">Mucuna pruriens</name>
    <name type="common">Velvet bean</name>
    <name type="synonym">Dolichos pruriens</name>
    <dbReference type="NCBI Taxonomy" id="157652"/>
    <lineage>
        <taxon>Eukaryota</taxon>
        <taxon>Viridiplantae</taxon>
        <taxon>Streptophyta</taxon>
        <taxon>Embryophyta</taxon>
        <taxon>Tracheophyta</taxon>
        <taxon>Spermatophyta</taxon>
        <taxon>Magnoliopsida</taxon>
        <taxon>eudicotyledons</taxon>
        <taxon>Gunneridae</taxon>
        <taxon>Pentapetalae</taxon>
        <taxon>rosids</taxon>
        <taxon>fabids</taxon>
        <taxon>Fabales</taxon>
        <taxon>Fabaceae</taxon>
        <taxon>Papilionoideae</taxon>
        <taxon>50 kb inversion clade</taxon>
        <taxon>NPAAA clade</taxon>
        <taxon>indigoferoid/millettioid clade</taxon>
        <taxon>Phaseoleae</taxon>
        <taxon>Mucuna</taxon>
    </lineage>
</organism>
<dbReference type="Gene3D" id="3.30.70.270">
    <property type="match status" value="1"/>
</dbReference>
<feature type="non-terminal residue" evidence="2">
    <location>
        <position position="1"/>
    </location>
</feature>
<accession>A0A371DYJ4</accession>
<evidence type="ECO:0000256" key="1">
    <source>
        <dbReference type="SAM" id="MobiDB-lite"/>
    </source>
</evidence>
<reference evidence="2" key="1">
    <citation type="submission" date="2018-05" db="EMBL/GenBank/DDBJ databases">
        <title>Draft genome of Mucuna pruriens seed.</title>
        <authorList>
            <person name="Nnadi N.E."/>
            <person name="Vos R."/>
            <person name="Hasami M.H."/>
            <person name="Devisetty U.K."/>
            <person name="Aguiy J.C."/>
        </authorList>
    </citation>
    <scope>NUCLEOTIDE SEQUENCE [LARGE SCALE GENOMIC DNA]</scope>
    <source>
        <strain evidence="2">JCA_2017</strain>
    </source>
</reference>
<protein>
    <submittedName>
        <fullName evidence="2">Uncharacterized protein</fullName>
    </submittedName>
</protein>
<gene>
    <name evidence="2" type="ORF">CR513_63126</name>
</gene>
<feature type="region of interest" description="Disordered" evidence="1">
    <location>
        <begin position="60"/>
        <end position="81"/>
    </location>
</feature>